<feature type="transmembrane region" description="Helical" evidence="6">
    <location>
        <begin position="160"/>
        <end position="185"/>
    </location>
</feature>
<feature type="region of interest" description="Disordered" evidence="5">
    <location>
        <begin position="557"/>
        <end position="616"/>
    </location>
</feature>
<protein>
    <submittedName>
        <fullName evidence="8">Major facilitator superfamily domain-containing protein</fullName>
    </submittedName>
</protein>
<proteinExistence type="predicted"/>
<gene>
    <name evidence="8" type="ORF">PGQ11_013060</name>
</gene>
<feature type="transmembrane region" description="Helical" evidence="6">
    <location>
        <begin position="223"/>
        <end position="243"/>
    </location>
</feature>
<comment type="subcellular location">
    <subcellularLocation>
        <location evidence="1">Membrane</location>
        <topology evidence="1">Multi-pass membrane protein</topology>
    </subcellularLocation>
</comment>
<dbReference type="InterPro" id="IPR036259">
    <property type="entry name" value="MFS_trans_sf"/>
</dbReference>
<dbReference type="Pfam" id="PF07690">
    <property type="entry name" value="MFS_1"/>
    <property type="match status" value="1"/>
</dbReference>
<keyword evidence="4 6" id="KW-0472">Membrane</keyword>
<keyword evidence="2 6" id="KW-0812">Transmembrane</keyword>
<feature type="transmembrane region" description="Helical" evidence="6">
    <location>
        <begin position="336"/>
        <end position="357"/>
    </location>
</feature>
<dbReference type="Gene3D" id="1.20.1250.20">
    <property type="entry name" value="MFS general substrate transporter like domains"/>
    <property type="match status" value="1"/>
</dbReference>
<organism evidence="8 9">
    <name type="scientific">Apiospora arundinis</name>
    <dbReference type="NCBI Taxonomy" id="335852"/>
    <lineage>
        <taxon>Eukaryota</taxon>
        <taxon>Fungi</taxon>
        <taxon>Dikarya</taxon>
        <taxon>Ascomycota</taxon>
        <taxon>Pezizomycotina</taxon>
        <taxon>Sordariomycetes</taxon>
        <taxon>Xylariomycetidae</taxon>
        <taxon>Amphisphaeriales</taxon>
        <taxon>Apiosporaceae</taxon>
        <taxon>Apiospora</taxon>
    </lineage>
</organism>
<evidence type="ECO:0000313" key="9">
    <source>
        <dbReference type="Proteomes" id="UP001390339"/>
    </source>
</evidence>
<evidence type="ECO:0000256" key="3">
    <source>
        <dbReference type="ARBA" id="ARBA00022989"/>
    </source>
</evidence>
<feature type="transmembrane region" description="Helical" evidence="6">
    <location>
        <begin position="532"/>
        <end position="553"/>
    </location>
</feature>
<dbReference type="PROSITE" id="PS50850">
    <property type="entry name" value="MFS"/>
    <property type="match status" value="1"/>
</dbReference>
<keyword evidence="3 6" id="KW-1133">Transmembrane helix</keyword>
<evidence type="ECO:0000256" key="1">
    <source>
        <dbReference type="ARBA" id="ARBA00004141"/>
    </source>
</evidence>
<feature type="transmembrane region" description="Helical" evidence="6">
    <location>
        <begin position="369"/>
        <end position="389"/>
    </location>
</feature>
<evidence type="ECO:0000256" key="4">
    <source>
        <dbReference type="ARBA" id="ARBA00023136"/>
    </source>
</evidence>
<feature type="transmembrane region" description="Helical" evidence="6">
    <location>
        <begin position="295"/>
        <end position="315"/>
    </location>
</feature>
<feature type="transmembrane region" description="Helical" evidence="6">
    <location>
        <begin position="401"/>
        <end position="419"/>
    </location>
</feature>
<dbReference type="CDD" id="cd17502">
    <property type="entry name" value="MFS_Azr1_MDR_like"/>
    <property type="match status" value="1"/>
</dbReference>
<dbReference type="Proteomes" id="UP001390339">
    <property type="component" value="Unassembled WGS sequence"/>
</dbReference>
<feature type="region of interest" description="Disordered" evidence="5">
    <location>
        <begin position="1"/>
        <end position="44"/>
    </location>
</feature>
<dbReference type="Gene3D" id="1.20.1720.10">
    <property type="entry name" value="Multidrug resistance protein D"/>
    <property type="match status" value="1"/>
</dbReference>
<feature type="compositionally biased region" description="Basic and acidic residues" evidence="5">
    <location>
        <begin position="585"/>
        <end position="599"/>
    </location>
</feature>
<dbReference type="PANTHER" id="PTHR23501:SF153">
    <property type="entry name" value="AFLATOXIN EFFLUX PUMP, PUTATIVE-RELATED"/>
    <property type="match status" value="1"/>
</dbReference>
<feature type="transmembrane region" description="Helical" evidence="6">
    <location>
        <begin position="431"/>
        <end position="451"/>
    </location>
</feature>
<feature type="transmembrane region" description="Helical" evidence="6">
    <location>
        <begin position="67"/>
        <end position="93"/>
    </location>
</feature>
<dbReference type="PANTHER" id="PTHR23501">
    <property type="entry name" value="MAJOR FACILITATOR SUPERFAMILY"/>
    <property type="match status" value="1"/>
</dbReference>
<evidence type="ECO:0000313" key="8">
    <source>
        <dbReference type="EMBL" id="KAK8857148.1"/>
    </source>
</evidence>
<comment type="caution">
    <text evidence="8">The sequence shown here is derived from an EMBL/GenBank/DDBJ whole genome shotgun (WGS) entry which is preliminary data.</text>
</comment>
<dbReference type="InterPro" id="IPR020846">
    <property type="entry name" value="MFS_dom"/>
</dbReference>
<feature type="domain" description="Major facilitator superfamily (MFS) profile" evidence="7">
    <location>
        <begin position="70"/>
        <end position="559"/>
    </location>
</feature>
<accession>A0ABR2I4Z1</accession>
<dbReference type="PRINTS" id="PR01036">
    <property type="entry name" value="TCRTETB"/>
</dbReference>
<evidence type="ECO:0000256" key="5">
    <source>
        <dbReference type="SAM" id="MobiDB-lite"/>
    </source>
</evidence>
<keyword evidence="9" id="KW-1185">Reference proteome</keyword>
<reference evidence="8 9" key="1">
    <citation type="journal article" date="2024" name="IMA Fungus">
        <title>Apiospora arundinis, a panoply of carbohydrate-active enzymes and secondary metabolites.</title>
        <authorList>
            <person name="Sorensen T."/>
            <person name="Petersen C."/>
            <person name="Muurmann A.T."/>
            <person name="Christiansen J.V."/>
            <person name="Brundto M.L."/>
            <person name="Overgaard C.K."/>
            <person name="Boysen A.T."/>
            <person name="Wollenberg R.D."/>
            <person name="Larsen T.O."/>
            <person name="Sorensen J.L."/>
            <person name="Nielsen K.L."/>
            <person name="Sondergaard T.E."/>
        </authorList>
    </citation>
    <scope>NUCLEOTIDE SEQUENCE [LARGE SCALE GENOMIC DNA]</scope>
    <source>
        <strain evidence="8 9">AAU 773</strain>
    </source>
</reference>
<dbReference type="SUPFAM" id="SSF103473">
    <property type="entry name" value="MFS general substrate transporter"/>
    <property type="match status" value="1"/>
</dbReference>
<evidence type="ECO:0000256" key="2">
    <source>
        <dbReference type="ARBA" id="ARBA00022692"/>
    </source>
</evidence>
<feature type="transmembrane region" description="Helical" evidence="6">
    <location>
        <begin position="105"/>
        <end position="123"/>
    </location>
</feature>
<feature type="transmembrane region" description="Helical" evidence="6">
    <location>
        <begin position="463"/>
        <end position="483"/>
    </location>
</feature>
<evidence type="ECO:0000259" key="7">
    <source>
        <dbReference type="PROSITE" id="PS50850"/>
    </source>
</evidence>
<dbReference type="EMBL" id="JAPCWZ010000007">
    <property type="protein sequence ID" value="KAK8857148.1"/>
    <property type="molecule type" value="Genomic_DNA"/>
</dbReference>
<feature type="transmembrane region" description="Helical" evidence="6">
    <location>
        <begin position="135"/>
        <end position="154"/>
    </location>
</feature>
<feature type="transmembrane region" description="Helical" evidence="6">
    <location>
        <begin position="192"/>
        <end position="211"/>
    </location>
</feature>
<evidence type="ECO:0000256" key="6">
    <source>
        <dbReference type="SAM" id="Phobius"/>
    </source>
</evidence>
<sequence>MLFRKSKAPAATAVGAPENVDGGSTTTADEHQHQQELSTQQDGGKVTKAVSSASTRAESDYPTGVRLALILLSIFVSMFLVALDRLIISTAIPQITDDFHSLPDVGWYGSAYLLTTCSFQLMFGKLYTFFSVKNTFLATVVLFEIGSAICGAAPSSVVFIIGRAIAGVGAAGIFSGVIIIIVYAVPLHKRPLYQGLFGAVFGLASVVGPLVGGAFTSKVSWRWCFYINLPFGGVALAVVAFLLKIPDRDTTKAPLKEKLLQLDAVGTSVLIPGVVCLLLALQWGGLEYQWNNGRIIALLTLGAVLLIGFVLTQIFMPKTATVAPRIFKQRSIVAGVWATVCIGSQMMIFVYFLPIYFQAIKGASAVDSGIRLLPLTLSMVVASMANGIFVNKIGYYTPSMIAGTCLLAIGAGLLTTLEIDTPAPKWIGYQILYGFGMGLTFQAPNLAAQTVLPTKDVPTGTSLMFFSQLLGGAIFISVGQNVLNNQLLTRLSGLPGFKPSMISENGATTLSKSLPADLLEPVLLAYNESLRVVFRVGLVLTCLIVLGSAAMEFRSVKKNKPKKATDAEKGDAASAKTDSGVTGEKAAEAGREADREKATLAETAAAAEPVPTGKSS</sequence>
<dbReference type="InterPro" id="IPR011701">
    <property type="entry name" value="MFS"/>
</dbReference>
<name>A0ABR2I4Z1_9PEZI</name>
<feature type="transmembrane region" description="Helical" evidence="6">
    <location>
        <begin position="264"/>
        <end position="283"/>
    </location>
</feature>